<dbReference type="EMBL" id="JASXSZ010000001">
    <property type="protein sequence ID" value="MDL9977883.1"/>
    <property type="molecule type" value="Genomic_DNA"/>
</dbReference>
<keyword evidence="8" id="KW-0969">Cilium</keyword>
<comment type="similarity">
    <text evidence="1 5">Belongs to the FliD family.</text>
</comment>
<dbReference type="InterPro" id="IPR003481">
    <property type="entry name" value="FliD_N"/>
</dbReference>
<name>A0ABT7MTW4_9MICO</name>
<dbReference type="Proteomes" id="UP001235064">
    <property type="component" value="Unassembled WGS sequence"/>
</dbReference>
<gene>
    <name evidence="8" type="primary">fliD</name>
    <name evidence="8" type="ORF">QSV35_00930</name>
</gene>
<evidence type="ECO:0000256" key="2">
    <source>
        <dbReference type="ARBA" id="ARBA00011255"/>
    </source>
</evidence>
<keyword evidence="3 5" id="KW-0175">Coiled coil</keyword>
<keyword evidence="9" id="KW-1185">Reference proteome</keyword>
<evidence type="ECO:0000256" key="3">
    <source>
        <dbReference type="ARBA" id="ARBA00023054"/>
    </source>
</evidence>
<proteinExistence type="inferred from homology"/>
<reference evidence="8 9" key="1">
    <citation type="submission" date="2023-06" db="EMBL/GenBank/DDBJ databases">
        <title>Microbacterium sp. nov., isolated from a waste landfill.</title>
        <authorList>
            <person name="Wen W."/>
        </authorList>
    </citation>
    <scope>NUCLEOTIDE SEQUENCE [LARGE SCALE GENOMIC DNA]</scope>
    <source>
        <strain evidence="8 9">ASV49</strain>
    </source>
</reference>
<comment type="subcellular location">
    <subcellularLocation>
        <location evidence="5">Secreted</location>
    </subcellularLocation>
    <subcellularLocation>
        <location evidence="5">Bacterial flagellum</location>
    </subcellularLocation>
</comment>
<dbReference type="PANTHER" id="PTHR30288:SF0">
    <property type="entry name" value="FLAGELLAR HOOK-ASSOCIATED PROTEIN 2"/>
    <property type="match status" value="1"/>
</dbReference>
<keyword evidence="5" id="KW-0964">Secreted</keyword>
<feature type="coiled-coil region" evidence="5">
    <location>
        <begin position="411"/>
        <end position="438"/>
    </location>
</feature>
<dbReference type="InterPro" id="IPR040026">
    <property type="entry name" value="FliD"/>
</dbReference>
<dbReference type="RefSeq" id="WP_286285760.1">
    <property type="nucleotide sequence ID" value="NZ_JASXSZ010000001.1"/>
</dbReference>
<dbReference type="InterPro" id="IPR010809">
    <property type="entry name" value="FliD_C"/>
</dbReference>
<evidence type="ECO:0000256" key="4">
    <source>
        <dbReference type="ARBA" id="ARBA00023143"/>
    </source>
</evidence>
<comment type="caution">
    <text evidence="8">The sequence shown here is derived from an EMBL/GenBank/DDBJ whole genome shotgun (WGS) entry which is preliminary data.</text>
</comment>
<protein>
    <recommendedName>
        <fullName evidence="5">Flagellar hook-associated protein 2</fullName>
        <shortName evidence="5">HAP2</shortName>
    </recommendedName>
    <alternativeName>
        <fullName evidence="5">Flagellar cap protein</fullName>
    </alternativeName>
</protein>
<evidence type="ECO:0000256" key="5">
    <source>
        <dbReference type="RuleBase" id="RU362066"/>
    </source>
</evidence>
<feature type="domain" description="Flagellar hook-associated protein 2 C-terminal" evidence="7">
    <location>
        <begin position="229"/>
        <end position="432"/>
    </location>
</feature>
<dbReference type="PANTHER" id="PTHR30288">
    <property type="entry name" value="FLAGELLAR CAP/ASSEMBLY PROTEIN FLID"/>
    <property type="match status" value="1"/>
</dbReference>
<evidence type="ECO:0000313" key="8">
    <source>
        <dbReference type="EMBL" id="MDL9977883.1"/>
    </source>
</evidence>
<feature type="domain" description="Flagellar hook-associated protein 2 N-terminal" evidence="6">
    <location>
        <begin position="8"/>
        <end position="103"/>
    </location>
</feature>
<comment type="function">
    <text evidence="5">Required for morphogenesis and for the elongation of the flagellar filament by facilitating polymerization of the flagellin monomers at the tip of growing filament. Forms a capping structure, which prevents flagellin subunits (transported through the central channel of the flagellum) from leaking out without polymerization at the distal end.</text>
</comment>
<organism evidence="8 9">
    <name type="scientific">Microbacterium candidum</name>
    <dbReference type="NCBI Taxonomy" id="3041922"/>
    <lineage>
        <taxon>Bacteria</taxon>
        <taxon>Bacillati</taxon>
        <taxon>Actinomycetota</taxon>
        <taxon>Actinomycetes</taxon>
        <taxon>Micrococcales</taxon>
        <taxon>Microbacteriaceae</taxon>
        <taxon>Microbacterium</taxon>
    </lineage>
</organism>
<dbReference type="Pfam" id="PF07195">
    <property type="entry name" value="FliD_C"/>
    <property type="match status" value="1"/>
</dbReference>
<accession>A0ABT7MTW4</accession>
<dbReference type="Pfam" id="PF02465">
    <property type="entry name" value="FliD_N"/>
    <property type="match status" value="1"/>
</dbReference>
<evidence type="ECO:0000259" key="6">
    <source>
        <dbReference type="Pfam" id="PF02465"/>
    </source>
</evidence>
<keyword evidence="4 5" id="KW-0975">Bacterial flagellum</keyword>
<evidence type="ECO:0000259" key="7">
    <source>
        <dbReference type="Pfam" id="PF07195"/>
    </source>
</evidence>
<keyword evidence="8" id="KW-0966">Cell projection</keyword>
<sequence length="455" mass="46076">MQIDGMVSGLKTADIIDSLMNVAAIPKNLITAKITDRNTMIGNLQTLNASLQALAAKAKTAASAQSLAAFAATSSADGVTVTAGPTASPFSTSVVVDAVASAHSVVTAAAGVDAWGGTFTLVASDGTKTEVASPGTTAAEFANAVNAAKAGITASVVPGGKDASGNPLFRIQLSSTATGRAAAFTLYRGSAAGVDAGVAPDMATEPGAAILAQGADARIRLFAGTAAEQTLTSASNTFSGIGQGIDVTVSKASIDPVTVSVAYDPKAQSATAESFVKDIASLLTRIDNGSKATVAAAGEKTTLGVFTGDSTVRSLRSALANAVQYPVGGVSPSSVGISIDRYGALSFDSEKFGKAMAADPEGTQAIFTAVAGRVAQTASQYSDTYDGMLTRRITGQESEVKTLKDQVTQWDRRLEDRRAALERTYASLEVQLSGFQSQSSWLTSQLAGLSKSASS</sequence>
<comment type="subunit">
    <text evidence="2 5">Homopentamer.</text>
</comment>
<evidence type="ECO:0000256" key="1">
    <source>
        <dbReference type="ARBA" id="ARBA00009764"/>
    </source>
</evidence>
<keyword evidence="8" id="KW-0282">Flagellum</keyword>
<evidence type="ECO:0000313" key="9">
    <source>
        <dbReference type="Proteomes" id="UP001235064"/>
    </source>
</evidence>